<name>X0RYB3_9ZZZZ</name>
<comment type="caution">
    <text evidence="1">The sequence shown here is derived from an EMBL/GenBank/DDBJ whole genome shotgun (WGS) entry which is preliminary data.</text>
</comment>
<evidence type="ECO:0000313" key="1">
    <source>
        <dbReference type="EMBL" id="GAF73793.1"/>
    </source>
</evidence>
<sequence length="129" mass="14416">PSSQLFTEGIISTSETLIDGLITQQLGFYITGRAGFCGDYMIDPFNKIAVIMHCELPLNPYGDDRKAPYIIRNLPLWQQNKGGAAVQVNLPIGETVTVAKISMHQKKIVVFTGKSVNGEDFWEHWDDIM</sequence>
<protein>
    <submittedName>
        <fullName evidence="1">Uncharacterized protein</fullName>
    </submittedName>
</protein>
<dbReference type="AlphaFoldDB" id="X0RYB3"/>
<feature type="non-terminal residue" evidence="1">
    <location>
        <position position="1"/>
    </location>
</feature>
<organism evidence="1">
    <name type="scientific">marine sediment metagenome</name>
    <dbReference type="NCBI Taxonomy" id="412755"/>
    <lineage>
        <taxon>unclassified sequences</taxon>
        <taxon>metagenomes</taxon>
        <taxon>ecological metagenomes</taxon>
    </lineage>
</organism>
<dbReference type="EMBL" id="BARS01001588">
    <property type="protein sequence ID" value="GAF73793.1"/>
    <property type="molecule type" value="Genomic_DNA"/>
</dbReference>
<gene>
    <name evidence="1" type="ORF">S01H1_03031</name>
</gene>
<proteinExistence type="predicted"/>
<accession>X0RYB3</accession>
<reference evidence="1" key="1">
    <citation type="journal article" date="2014" name="Front. Microbiol.">
        <title>High frequency of phylogenetically diverse reductive dehalogenase-homologous genes in deep subseafloor sedimentary metagenomes.</title>
        <authorList>
            <person name="Kawai M."/>
            <person name="Futagami T."/>
            <person name="Toyoda A."/>
            <person name="Takaki Y."/>
            <person name="Nishi S."/>
            <person name="Hori S."/>
            <person name="Arai W."/>
            <person name="Tsubouchi T."/>
            <person name="Morono Y."/>
            <person name="Uchiyama I."/>
            <person name="Ito T."/>
            <person name="Fujiyama A."/>
            <person name="Inagaki F."/>
            <person name="Takami H."/>
        </authorList>
    </citation>
    <scope>NUCLEOTIDE SEQUENCE</scope>
    <source>
        <strain evidence="1">Expedition CK06-06</strain>
    </source>
</reference>